<evidence type="ECO:0000313" key="2">
    <source>
        <dbReference type="Proteomes" id="UP000004470"/>
    </source>
</evidence>
<proteinExistence type="predicted"/>
<comment type="caution">
    <text evidence="1">The sequence shown here is derived from an EMBL/GenBank/DDBJ whole genome shotgun (WGS) entry which is preliminary data.</text>
</comment>
<organism evidence="1 2">
    <name type="scientific">Pediococcus acidilactici DSM 20284</name>
    <dbReference type="NCBI Taxonomy" id="862514"/>
    <lineage>
        <taxon>Bacteria</taxon>
        <taxon>Bacillati</taxon>
        <taxon>Bacillota</taxon>
        <taxon>Bacilli</taxon>
        <taxon>Lactobacillales</taxon>
        <taxon>Lactobacillaceae</taxon>
        <taxon>Pediococcus</taxon>
        <taxon>Pediococcus acidilactici group</taxon>
    </lineage>
</organism>
<dbReference type="Proteomes" id="UP000004470">
    <property type="component" value="Unassembled WGS sequence"/>
</dbReference>
<accession>E0NDR8</accession>
<reference evidence="1" key="1">
    <citation type="submission" date="2010-07" db="EMBL/GenBank/DDBJ databases">
        <authorList>
            <person name="Muzny D."/>
            <person name="Qin X."/>
            <person name="Deng J."/>
            <person name="Jiang H."/>
            <person name="Liu Y."/>
            <person name="Qu J."/>
            <person name="Song X.-Z."/>
            <person name="Zhang L."/>
            <person name="Thornton R."/>
            <person name="Coyle M."/>
            <person name="Francisco L."/>
            <person name="Jackson L."/>
            <person name="Javaid M."/>
            <person name="Korchina V."/>
            <person name="Kovar C."/>
            <person name="Mata R."/>
            <person name="Mathew T."/>
            <person name="Ngo R."/>
            <person name="Nguyen L."/>
            <person name="Nguyen N."/>
            <person name="Okwuonu G."/>
            <person name="Ongeri F."/>
            <person name="Pham C."/>
            <person name="Simmons D."/>
            <person name="Wilczek-Boney K."/>
            <person name="Hale W."/>
            <person name="Jakkamsetti A."/>
            <person name="Pham P."/>
            <person name="Ruth R."/>
            <person name="San Lucas F."/>
            <person name="Warren J."/>
            <person name="Zhang J."/>
            <person name="Zhao Z."/>
            <person name="Zhou C."/>
            <person name="Zhu D."/>
            <person name="Lee S."/>
            <person name="Bess C."/>
            <person name="Blankenburg K."/>
            <person name="Forbes L."/>
            <person name="Fu Q."/>
            <person name="Gubbala S."/>
            <person name="Hirani K."/>
            <person name="Jayaseelan J.C."/>
            <person name="Lara F."/>
            <person name="Munidasa M."/>
            <person name="Palculict T."/>
            <person name="Patil S."/>
            <person name="Pu L.-L."/>
            <person name="Saada N."/>
            <person name="Tang L."/>
            <person name="Weissenberger G."/>
            <person name="Zhu Y."/>
            <person name="Hemphill L."/>
            <person name="Shang Y."/>
            <person name="Youmans B."/>
            <person name="Ayvaz T."/>
            <person name="Ross M."/>
            <person name="Santibanez J."/>
            <person name="Aqrawi P."/>
            <person name="Gross S."/>
            <person name="Joshi V."/>
            <person name="Fowler G."/>
            <person name="Nazareth L."/>
            <person name="Reid J."/>
            <person name="Worley K."/>
            <person name="Petrosino J."/>
            <person name="Highlander S."/>
            <person name="Gibbs R."/>
        </authorList>
    </citation>
    <scope>NUCLEOTIDE SEQUENCE [LARGE SCALE GENOMIC DNA]</scope>
    <source>
        <strain evidence="1">DSM 20284</strain>
    </source>
</reference>
<gene>
    <name evidence="1" type="ORF">HMPREF0623_0440</name>
</gene>
<evidence type="ECO:0000313" key="1">
    <source>
        <dbReference type="EMBL" id="EFL96389.1"/>
    </source>
</evidence>
<keyword evidence="2" id="KW-1185">Reference proteome</keyword>
<dbReference type="AlphaFoldDB" id="E0NDR8"/>
<sequence>MNEMKRRGYQPNLNWFNPTYRGLNCPPYLSLPTCPLTHPIYPEHDFDYLAERLTNLRAKDIDI</sequence>
<dbReference type="EMBL" id="AEEG01000002">
    <property type="protein sequence ID" value="EFL96389.1"/>
    <property type="molecule type" value="Genomic_DNA"/>
</dbReference>
<dbReference type="HOGENOM" id="CLU_186068_0_0_9"/>
<protein>
    <submittedName>
        <fullName evidence="1">Uncharacterized protein</fullName>
    </submittedName>
</protein>
<name>E0NDR8_PEDAC</name>